<evidence type="ECO:0000313" key="4">
    <source>
        <dbReference type="Proteomes" id="UP000295096"/>
    </source>
</evidence>
<evidence type="ECO:0000256" key="1">
    <source>
        <dbReference type="SAM" id="MobiDB-lite"/>
    </source>
</evidence>
<keyword evidence="3" id="KW-0238">DNA-binding</keyword>
<name>A0A4R5QIS5_9PROT</name>
<feature type="domain" description="Helix-turn-helix" evidence="2">
    <location>
        <begin position="25"/>
        <end position="67"/>
    </location>
</feature>
<dbReference type="OrthoDB" id="7284167at2"/>
<evidence type="ECO:0000259" key="2">
    <source>
        <dbReference type="Pfam" id="PF12728"/>
    </source>
</evidence>
<evidence type="ECO:0000313" key="3">
    <source>
        <dbReference type="EMBL" id="TDH62933.1"/>
    </source>
</evidence>
<comment type="caution">
    <text evidence="3">The sequence shown here is derived from an EMBL/GenBank/DDBJ whole genome shotgun (WGS) entry which is preliminary data.</text>
</comment>
<dbReference type="Pfam" id="PF12728">
    <property type="entry name" value="HTH_17"/>
    <property type="match status" value="1"/>
</dbReference>
<dbReference type="InterPro" id="IPR041657">
    <property type="entry name" value="HTH_17"/>
</dbReference>
<sequence length="74" mass="7757">MHLTETATRRPLTSQQAPVPAPLSYGINDAAAVSGLSRSTLYRHATAGRLRLVKVGGRTLVCAASLRVLLGAES</sequence>
<dbReference type="GO" id="GO:0003677">
    <property type="term" value="F:DNA binding"/>
    <property type="evidence" value="ECO:0007669"/>
    <property type="project" value="UniProtKB-KW"/>
</dbReference>
<proteinExistence type="predicted"/>
<protein>
    <submittedName>
        <fullName evidence="3">DNA-binding protein</fullName>
    </submittedName>
</protein>
<dbReference type="Proteomes" id="UP000295096">
    <property type="component" value="Unassembled WGS sequence"/>
</dbReference>
<organism evidence="3 4">
    <name type="scientific">Dankookia rubra</name>
    <dbReference type="NCBI Taxonomy" id="1442381"/>
    <lineage>
        <taxon>Bacteria</taxon>
        <taxon>Pseudomonadati</taxon>
        <taxon>Pseudomonadota</taxon>
        <taxon>Alphaproteobacteria</taxon>
        <taxon>Acetobacterales</taxon>
        <taxon>Roseomonadaceae</taxon>
        <taxon>Dankookia</taxon>
    </lineage>
</organism>
<gene>
    <name evidence="3" type="ORF">E2C06_09635</name>
</gene>
<reference evidence="3 4" key="1">
    <citation type="journal article" date="2016" name="J. Microbiol.">
        <title>Dankookia rubra gen. nov., sp. nov., an alphaproteobacterium isolated from sediment of a shallow stream.</title>
        <authorList>
            <person name="Kim W.H."/>
            <person name="Kim D.H."/>
            <person name="Kang K."/>
            <person name="Ahn T.Y."/>
        </authorList>
    </citation>
    <scope>NUCLEOTIDE SEQUENCE [LARGE SCALE GENOMIC DNA]</scope>
    <source>
        <strain evidence="3 4">JCM30602</strain>
    </source>
</reference>
<dbReference type="EMBL" id="SMSJ01000008">
    <property type="protein sequence ID" value="TDH62933.1"/>
    <property type="molecule type" value="Genomic_DNA"/>
</dbReference>
<feature type="region of interest" description="Disordered" evidence="1">
    <location>
        <begin position="1"/>
        <end position="21"/>
    </location>
</feature>
<keyword evidence="4" id="KW-1185">Reference proteome</keyword>
<accession>A0A4R5QIS5</accession>
<dbReference type="AlphaFoldDB" id="A0A4R5QIS5"/>